<keyword evidence="3" id="KW-0378">Hydrolase</keyword>
<name>A0A813YUF5_9BILA</name>
<dbReference type="InterPro" id="IPR025733">
    <property type="entry name" value="PAPs_C"/>
</dbReference>
<dbReference type="InterPro" id="IPR015914">
    <property type="entry name" value="PAPs_N"/>
</dbReference>
<dbReference type="Pfam" id="PF14008">
    <property type="entry name" value="Metallophos_C"/>
    <property type="match status" value="1"/>
</dbReference>
<feature type="domain" description="Purple acid phosphatase C-terminal" evidence="5">
    <location>
        <begin position="384"/>
        <end position="444"/>
    </location>
</feature>
<dbReference type="Gene3D" id="3.60.21.10">
    <property type="match status" value="1"/>
</dbReference>
<evidence type="ECO:0000259" key="6">
    <source>
        <dbReference type="Pfam" id="PF16656"/>
    </source>
</evidence>
<organism evidence="7 8">
    <name type="scientific">Brachionus calyciflorus</name>
    <dbReference type="NCBI Taxonomy" id="104777"/>
    <lineage>
        <taxon>Eukaryota</taxon>
        <taxon>Metazoa</taxon>
        <taxon>Spiralia</taxon>
        <taxon>Gnathifera</taxon>
        <taxon>Rotifera</taxon>
        <taxon>Eurotatoria</taxon>
        <taxon>Monogononta</taxon>
        <taxon>Pseudotrocha</taxon>
        <taxon>Ploima</taxon>
        <taxon>Brachionidae</taxon>
        <taxon>Brachionus</taxon>
    </lineage>
</organism>
<dbReference type="AlphaFoldDB" id="A0A813YUF5"/>
<keyword evidence="8" id="KW-1185">Reference proteome</keyword>
<dbReference type="EMBL" id="CAJNOC010001769">
    <property type="protein sequence ID" value="CAF0889652.1"/>
    <property type="molecule type" value="Genomic_DNA"/>
</dbReference>
<dbReference type="Gene3D" id="2.60.40.380">
    <property type="entry name" value="Purple acid phosphatase-like, N-terminal"/>
    <property type="match status" value="1"/>
</dbReference>
<evidence type="ECO:0000259" key="5">
    <source>
        <dbReference type="Pfam" id="PF14008"/>
    </source>
</evidence>
<dbReference type="PANTHER" id="PTHR45867">
    <property type="entry name" value="PURPLE ACID PHOSPHATASE"/>
    <property type="match status" value="1"/>
</dbReference>
<comment type="caution">
    <text evidence="7">The sequence shown here is derived from an EMBL/GenBank/DDBJ whole genome shotgun (WGS) entry which is preliminary data.</text>
</comment>
<dbReference type="GO" id="GO:0003993">
    <property type="term" value="F:acid phosphatase activity"/>
    <property type="evidence" value="ECO:0007669"/>
    <property type="project" value="UniProtKB-EC"/>
</dbReference>
<dbReference type="Pfam" id="PF00149">
    <property type="entry name" value="Metallophos"/>
    <property type="match status" value="1"/>
</dbReference>
<evidence type="ECO:0000313" key="7">
    <source>
        <dbReference type="EMBL" id="CAF0889652.1"/>
    </source>
</evidence>
<dbReference type="GO" id="GO:0046872">
    <property type="term" value="F:metal ion binding"/>
    <property type="evidence" value="ECO:0007669"/>
    <property type="project" value="InterPro"/>
</dbReference>
<dbReference type="Pfam" id="PF16656">
    <property type="entry name" value="Pur_ac_phosph_N"/>
    <property type="match status" value="1"/>
</dbReference>
<dbReference type="InterPro" id="IPR008963">
    <property type="entry name" value="Purple_acid_Pase-like_N"/>
</dbReference>
<gene>
    <name evidence="7" type="ORF">OXX778_LOCUS10841</name>
</gene>
<feature type="signal peptide" evidence="3">
    <location>
        <begin position="1"/>
        <end position="20"/>
    </location>
</feature>
<dbReference type="InterPro" id="IPR004843">
    <property type="entry name" value="Calcineurin-like_PHP"/>
</dbReference>
<reference evidence="7" key="1">
    <citation type="submission" date="2021-02" db="EMBL/GenBank/DDBJ databases">
        <authorList>
            <person name="Nowell W R."/>
        </authorList>
    </citation>
    <scope>NUCLEOTIDE SEQUENCE</scope>
    <source>
        <strain evidence="7">Ploen Becks lab</strain>
    </source>
</reference>
<comment type="catalytic activity">
    <reaction evidence="3">
        <text>a phosphate monoester + H2O = an alcohol + phosphate</text>
        <dbReference type="Rhea" id="RHEA:15017"/>
        <dbReference type="ChEBI" id="CHEBI:15377"/>
        <dbReference type="ChEBI" id="CHEBI:30879"/>
        <dbReference type="ChEBI" id="CHEBI:43474"/>
        <dbReference type="ChEBI" id="CHEBI:67140"/>
        <dbReference type="EC" id="3.1.3.2"/>
    </reaction>
</comment>
<dbReference type="OrthoDB" id="45007at2759"/>
<evidence type="ECO:0000259" key="4">
    <source>
        <dbReference type="Pfam" id="PF00149"/>
    </source>
</evidence>
<dbReference type="InterPro" id="IPR041792">
    <property type="entry name" value="MPP_PAP"/>
</dbReference>
<dbReference type="InterPro" id="IPR029052">
    <property type="entry name" value="Metallo-depent_PP-like"/>
</dbReference>
<protein>
    <recommendedName>
        <fullName evidence="3">Purple acid phosphatase</fullName>
        <ecNumber evidence="3">3.1.3.2</ecNumber>
    </recommendedName>
</protein>
<feature type="domain" description="Purple acid phosphatase N-terminal" evidence="6">
    <location>
        <begin position="46"/>
        <end position="136"/>
    </location>
</feature>
<feature type="domain" description="Calcineurin-like phosphoesterase" evidence="4">
    <location>
        <begin position="147"/>
        <end position="359"/>
    </location>
</feature>
<dbReference type="PANTHER" id="PTHR45867:SF3">
    <property type="entry name" value="ACID PHOSPHATASE TYPE 7"/>
    <property type="match status" value="1"/>
</dbReference>
<sequence>MVILKIIILVSFLIINESNAKAIEKISKSKLGTKSDKSDSEVYYQPEQVHLAYGARPDQMIVTWVTLSAVNESVVEFGNGKINQRVNGTSKIFTDGGLQRRKMEIHKVLLENLIPGETYKYHCGSKFGWSDIYFFTAMPEGTNWSPRLAIFGDMGNENAQSIPRLQEETMLGFYDAVLHVGDFAYDMSTDNARVGDAFMNQIQPIAAYVPYMTSPGNHEWQYNFSNYVNRFSMPNSNGKDFGGDNNHFFSINIGPIHLISISTEFYYFVFYGFKQLSNQYKWLEEDLRVANLPENRAKRPWIITMGHRPMYCTNNNTDDCTKVDDTVRVGLPYIKKYGLEDLFYKYGVDIELWAHEHSYERLWPIYNFTVYNGSTEFPYTNPGAPIHIVTGSAGCKENHDDFGSLRDYCAFRANDYGYTRMQAFNNTHLYFEQVSDEQDGKVIDNFWVIKDKHGSYKN</sequence>
<evidence type="ECO:0000256" key="2">
    <source>
        <dbReference type="ARBA" id="ARBA00023180"/>
    </source>
</evidence>
<keyword evidence="1 3" id="KW-0732">Signal</keyword>
<evidence type="ECO:0000313" key="8">
    <source>
        <dbReference type="Proteomes" id="UP000663879"/>
    </source>
</evidence>
<evidence type="ECO:0000256" key="1">
    <source>
        <dbReference type="ARBA" id="ARBA00022729"/>
    </source>
</evidence>
<feature type="chain" id="PRO_5033097808" description="Purple acid phosphatase" evidence="3">
    <location>
        <begin position="21"/>
        <end position="458"/>
    </location>
</feature>
<evidence type="ECO:0000256" key="3">
    <source>
        <dbReference type="RuleBase" id="RU361203"/>
    </source>
</evidence>
<proteinExistence type="inferred from homology"/>
<keyword evidence="2" id="KW-0325">Glycoprotein</keyword>
<dbReference type="CDD" id="cd00839">
    <property type="entry name" value="MPP_PAPs"/>
    <property type="match status" value="1"/>
</dbReference>
<dbReference type="SUPFAM" id="SSF56300">
    <property type="entry name" value="Metallo-dependent phosphatases"/>
    <property type="match status" value="1"/>
</dbReference>
<dbReference type="EC" id="3.1.3.2" evidence="3"/>
<comment type="similarity">
    <text evidence="3">Belongs to the metallophosphoesterase superfamily. Purple acid phosphatase family.</text>
</comment>
<dbReference type="Proteomes" id="UP000663879">
    <property type="component" value="Unassembled WGS sequence"/>
</dbReference>
<dbReference type="SUPFAM" id="SSF49363">
    <property type="entry name" value="Purple acid phosphatase, N-terminal domain"/>
    <property type="match status" value="1"/>
</dbReference>
<accession>A0A813YUF5</accession>